<reference evidence="5" key="1">
    <citation type="submission" date="2021-07" db="EMBL/GenBank/DDBJ databases">
        <title>Elsinoe batatas strain:CRI-CJ2 Genome sequencing and assembly.</title>
        <authorList>
            <person name="Huang L."/>
        </authorList>
    </citation>
    <scope>NUCLEOTIDE SEQUENCE</scope>
    <source>
        <strain evidence="5">CRI-CJ2</strain>
    </source>
</reference>
<dbReference type="PRINTS" id="PR00081">
    <property type="entry name" value="GDHRDH"/>
</dbReference>
<evidence type="ECO:0000313" key="6">
    <source>
        <dbReference type="Proteomes" id="UP000809789"/>
    </source>
</evidence>
<sequence length="244" mass="24883">MTTTGPLAGKVAIITGASRGIGAATALSLTQAGANVSGIDALIADITTTTSSLAISIQADLSHPSAPAQIVLHTLTTLGPHIDILINNAATISNAPLSDIDPAHFDAIFHLNVRAPLLMLQAVLPHLRRPGRVVNISSIGARAGFAGVGAYSASKAALEGFTRAWAAELGGDGTTVNAVAPGPVTSEMLEQVPEEIKGPQLKATPVGRREGRPEEVAEVVRDLCTGMGWVSGQTICASGGLVMY</sequence>
<evidence type="ECO:0000256" key="2">
    <source>
        <dbReference type="ARBA" id="ARBA00022857"/>
    </source>
</evidence>
<name>A0A8K0LA39_9PEZI</name>
<organism evidence="5 6">
    <name type="scientific">Elsinoe batatas</name>
    <dbReference type="NCBI Taxonomy" id="2601811"/>
    <lineage>
        <taxon>Eukaryota</taxon>
        <taxon>Fungi</taxon>
        <taxon>Dikarya</taxon>
        <taxon>Ascomycota</taxon>
        <taxon>Pezizomycotina</taxon>
        <taxon>Dothideomycetes</taxon>
        <taxon>Dothideomycetidae</taxon>
        <taxon>Myriangiales</taxon>
        <taxon>Elsinoaceae</taxon>
        <taxon>Elsinoe</taxon>
    </lineage>
</organism>
<dbReference type="Gene3D" id="3.40.50.720">
    <property type="entry name" value="NAD(P)-binding Rossmann-like Domain"/>
    <property type="match status" value="1"/>
</dbReference>
<dbReference type="EMBL" id="JAESVG020000001">
    <property type="protein sequence ID" value="KAG8631299.1"/>
    <property type="molecule type" value="Genomic_DNA"/>
</dbReference>
<dbReference type="InterPro" id="IPR002347">
    <property type="entry name" value="SDR_fam"/>
</dbReference>
<dbReference type="AlphaFoldDB" id="A0A8K0LA39"/>
<protein>
    <recommendedName>
        <fullName evidence="4">Ketoreductase domain-containing protein</fullName>
    </recommendedName>
</protein>
<dbReference type="Proteomes" id="UP000809789">
    <property type="component" value="Unassembled WGS sequence"/>
</dbReference>
<accession>A0A8K0LA39</accession>
<keyword evidence="3" id="KW-0560">Oxidoreductase</keyword>
<dbReference type="OrthoDB" id="47007at2759"/>
<evidence type="ECO:0000256" key="3">
    <source>
        <dbReference type="ARBA" id="ARBA00023002"/>
    </source>
</evidence>
<proteinExistence type="inferred from homology"/>
<keyword evidence="2" id="KW-0521">NADP</keyword>
<dbReference type="GO" id="GO:0016491">
    <property type="term" value="F:oxidoreductase activity"/>
    <property type="evidence" value="ECO:0007669"/>
    <property type="project" value="UniProtKB-KW"/>
</dbReference>
<dbReference type="InterPro" id="IPR057326">
    <property type="entry name" value="KR_dom"/>
</dbReference>
<keyword evidence="6" id="KW-1185">Reference proteome</keyword>
<dbReference type="PANTHER" id="PTHR43639">
    <property type="entry name" value="OXIDOREDUCTASE, SHORT-CHAIN DEHYDROGENASE/REDUCTASE FAMILY (AFU_ORTHOLOGUE AFUA_5G02870)"/>
    <property type="match status" value="1"/>
</dbReference>
<dbReference type="FunFam" id="3.40.50.720:FF:000084">
    <property type="entry name" value="Short-chain dehydrogenase reductase"/>
    <property type="match status" value="1"/>
</dbReference>
<gene>
    <name evidence="5" type="ORF">KVT40_000439</name>
</gene>
<dbReference type="PRINTS" id="PR00080">
    <property type="entry name" value="SDRFAMILY"/>
</dbReference>
<evidence type="ECO:0000313" key="5">
    <source>
        <dbReference type="EMBL" id="KAG8631299.1"/>
    </source>
</evidence>
<dbReference type="InterPro" id="IPR020904">
    <property type="entry name" value="Sc_DH/Rdtase_CS"/>
</dbReference>
<comment type="similarity">
    <text evidence="1">Belongs to the short-chain dehydrogenases/reductases (SDR) family.</text>
</comment>
<feature type="domain" description="Ketoreductase" evidence="4">
    <location>
        <begin position="10"/>
        <end position="182"/>
    </location>
</feature>
<dbReference type="SUPFAM" id="SSF51735">
    <property type="entry name" value="NAD(P)-binding Rossmann-fold domains"/>
    <property type="match status" value="1"/>
</dbReference>
<dbReference type="PROSITE" id="PS00061">
    <property type="entry name" value="ADH_SHORT"/>
    <property type="match status" value="1"/>
</dbReference>
<dbReference type="Pfam" id="PF13561">
    <property type="entry name" value="adh_short_C2"/>
    <property type="match status" value="1"/>
</dbReference>
<evidence type="ECO:0000256" key="1">
    <source>
        <dbReference type="ARBA" id="ARBA00006484"/>
    </source>
</evidence>
<comment type="caution">
    <text evidence="5">The sequence shown here is derived from an EMBL/GenBank/DDBJ whole genome shotgun (WGS) entry which is preliminary data.</text>
</comment>
<dbReference type="InterPro" id="IPR036291">
    <property type="entry name" value="NAD(P)-bd_dom_sf"/>
</dbReference>
<dbReference type="PANTHER" id="PTHR43639:SF1">
    <property type="entry name" value="SHORT-CHAIN DEHYDROGENASE_REDUCTASE FAMILY PROTEIN"/>
    <property type="match status" value="1"/>
</dbReference>
<evidence type="ECO:0000259" key="4">
    <source>
        <dbReference type="SMART" id="SM00822"/>
    </source>
</evidence>
<dbReference type="SMART" id="SM00822">
    <property type="entry name" value="PKS_KR"/>
    <property type="match status" value="1"/>
</dbReference>